<accession>A0ABY7MN94</accession>
<protein>
    <submittedName>
        <fullName evidence="2">TIR domain-containing protein</fullName>
    </submittedName>
</protein>
<keyword evidence="3" id="KW-1185">Reference proteome</keyword>
<reference evidence="2" key="1">
    <citation type="submission" date="2021-12" db="EMBL/GenBank/DDBJ databases">
        <title>Bradyrhizobium xenonodulans sp. nov.</title>
        <authorList>
            <person name="Claassens R."/>
            <person name="Venter S.N."/>
            <person name="Beukes C.W."/>
            <person name="Stepkowski T."/>
            <person name="Steenkamp E.T."/>
        </authorList>
    </citation>
    <scope>NUCLEOTIDE SEQUENCE</scope>
    <source>
        <strain evidence="2">14AB</strain>
    </source>
</reference>
<dbReference type="Proteomes" id="UP001179614">
    <property type="component" value="Chromosome"/>
</dbReference>
<dbReference type="RefSeq" id="WP_270163420.1">
    <property type="nucleotide sequence ID" value="NZ_CP089391.1"/>
</dbReference>
<gene>
    <name evidence="2" type="ORF">I3J27_35215</name>
</gene>
<evidence type="ECO:0000259" key="1">
    <source>
        <dbReference type="Pfam" id="PF08937"/>
    </source>
</evidence>
<organism evidence="2 3">
    <name type="scientific">Bradyrhizobium xenonodulans</name>
    <dbReference type="NCBI Taxonomy" id="2736875"/>
    <lineage>
        <taxon>Bacteria</taxon>
        <taxon>Pseudomonadati</taxon>
        <taxon>Pseudomonadota</taxon>
        <taxon>Alphaproteobacteria</taxon>
        <taxon>Hyphomicrobiales</taxon>
        <taxon>Nitrobacteraceae</taxon>
        <taxon>Bradyrhizobium</taxon>
    </lineage>
</organism>
<proteinExistence type="predicted"/>
<feature type="domain" description="Thoeris protein ThsB TIR-like" evidence="1">
    <location>
        <begin position="15"/>
        <end position="88"/>
    </location>
</feature>
<dbReference type="Pfam" id="PF08937">
    <property type="entry name" value="ThsB_TIR"/>
    <property type="match status" value="1"/>
</dbReference>
<dbReference type="InterPro" id="IPR015032">
    <property type="entry name" value="ThsB__TIR-like_domain"/>
</dbReference>
<evidence type="ECO:0000313" key="3">
    <source>
        <dbReference type="Proteomes" id="UP001179614"/>
    </source>
</evidence>
<dbReference type="EMBL" id="CP089391">
    <property type="protein sequence ID" value="WBL78137.1"/>
    <property type="molecule type" value="Genomic_DNA"/>
</dbReference>
<evidence type="ECO:0000313" key="2">
    <source>
        <dbReference type="EMBL" id="WBL78137.1"/>
    </source>
</evidence>
<sequence>MSRMTYGQSKKRNVFFSFHYADVMQVNNVRKSGEFKQTSSDTGRSIEGFNDYSLWESRRLNGDDALKRLIREGVQNTSVVCVLVGSKT</sequence>
<name>A0ABY7MN94_9BRAD</name>